<dbReference type="RefSeq" id="WP_173577835.1">
    <property type="nucleotide sequence ID" value="NZ_WOSW01000025.1"/>
</dbReference>
<organism evidence="2 3">
    <name type="scientific">Acetobacter fallax</name>
    <dbReference type="NCBI Taxonomy" id="1737473"/>
    <lineage>
        <taxon>Bacteria</taxon>
        <taxon>Pseudomonadati</taxon>
        <taxon>Pseudomonadota</taxon>
        <taxon>Alphaproteobacteria</taxon>
        <taxon>Acetobacterales</taxon>
        <taxon>Acetobacteraceae</taxon>
        <taxon>Acetobacter</taxon>
    </lineage>
</organism>
<evidence type="ECO:0000256" key="1">
    <source>
        <dbReference type="SAM" id="Phobius"/>
    </source>
</evidence>
<sequence length="103" mass="11376">MTTGSMELVFGLGLGLVVVLVVILAVIEKLRHLEISQKHAELRERVDRIEMSVDDGIHSMQATISETQGVMREVQIMLSGIEKSGNDTREMVHTIVRGHIAKG</sequence>
<gene>
    <name evidence="2" type="ORF">GOB84_12210</name>
</gene>
<keyword evidence="1" id="KW-1133">Transmembrane helix</keyword>
<proteinExistence type="predicted"/>
<reference evidence="2 3" key="1">
    <citation type="journal article" date="2020" name="Int. J. Syst. Evol. Microbiol.">
        <title>Novel acetic acid bacteria from cider fermentations: Acetobacter conturbans sp. nov. and Acetobacter fallax sp. nov.</title>
        <authorList>
            <person name="Sombolestani A.S."/>
            <person name="Cleenwerck I."/>
            <person name="Cnockaert M."/>
            <person name="Borremans W."/>
            <person name="Wieme A.D."/>
            <person name="De Vuyst L."/>
            <person name="Vandamme P."/>
        </authorList>
    </citation>
    <scope>NUCLEOTIDE SEQUENCE [LARGE SCALE GENOMIC DNA]</scope>
    <source>
        <strain evidence="2 3">LMG 1637</strain>
    </source>
</reference>
<dbReference type="EMBL" id="WOSW01000025">
    <property type="protein sequence ID" value="NHO33313.1"/>
    <property type="molecule type" value="Genomic_DNA"/>
</dbReference>
<keyword evidence="3" id="KW-1185">Reference proteome</keyword>
<keyword evidence="1" id="KW-0472">Membrane</keyword>
<evidence type="ECO:0000313" key="3">
    <source>
        <dbReference type="Proteomes" id="UP000615326"/>
    </source>
</evidence>
<comment type="caution">
    <text evidence="2">The sequence shown here is derived from an EMBL/GenBank/DDBJ whole genome shotgun (WGS) entry which is preliminary data.</text>
</comment>
<name>A0ABX0KEG1_9PROT</name>
<dbReference type="Proteomes" id="UP000615326">
    <property type="component" value="Unassembled WGS sequence"/>
</dbReference>
<feature type="transmembrane region" description="Helical" evidence="1">
    <location>
        <begin position="6"/>
        <end position="27"/>
    </location>
</feature>
<keyword evidence="1" id="KW-0812">Transmembrane</keyword>
<evidence type="ECO:0000313" key="2">
    <source>
        <dbReference type="EMBL" id="NHO33313.1"/>
    </source>
</evidence>
<accession>A0ABX0KEG1</accession>
<protein>
    <submittedName>
        <fullName evidence="2">Uncharacterized protein</fullName>
    </submittedName>
</protein>